<gene>
    <name evidence="2" type="ORF">S03H2_09883</name>
</gene>
<dbReference type="InterPro" id="IPR020846">
    <property type="entry name" value="MFS_dom"/>
</dbReference>
<dbReference type="GO" id="GO:0022857">
    <property type="term" value="F:transmembrane transporter activity"/>
    <property type="evidence" value="ECO:0007669"/>
    <property type="project" value="InterPro"/>
</dbReference>
<accession>X1FCG4</accession>
<protein>
    <recommendedName>
        <fullName evidence="1">Major facilitator superfamily (MFS) profile domain-containing protein</fullName>
    </recommendedName>
</protein>
<dbReference type="PROSITE" id="PS50850">
    <property type="entry name" value="MFS"/>
    <property type="match status" value="1"/>
</dbReference>
<name>X1FCG4_9ZZZZ</name>
<reference evidence="2" key="1">
    <citation type="journal article" date="2014" name="Front. Microbiol.">
        <title>High frequency of phylogenetically diverse reductive dehalogenase-homologous genes in deep subseafloor sedimentary metagenomes.</title>
        <authorList>
            <person name="Kawai M."/>
            <person name="Futagami T."/>
            <person name="Toyoda A."/>
            <person name="Takaki Y."/>
            <person name="Nishi S."/>
            <person name="Hori S."/>
            <person name="Arai W."/>
            <person name="Tsubouchi T."/>
            <person name="Morono Y."/>
            <person name="Uchiyama I."/>
            <person name="Ito T."/>
            <person name="Fujiyama A."/>
            <person name="Inagaki F."/>
            <person name="Takami H."/>
        </authorList>
    </citation>
    <scope>NUCLEOTIDE SEQUENCE</scope>
    <source>
        <strain evidence="2">Expedition CK06-06</strain>
    </source>
</reference>
<evidence type="ECO:0000259" key="1">
    <source>
        <dbReference type="PROSITE" id="PS50850"/>
    </source>
</evidence>
<dbReference type="EMBL" id="BARU01005124">
    <property type="protein sequence ID" value="GAH27079.1"/>
    <property type="molecule type" value="Genomic_DNA"/>
</dbReference>
<feature type="domain" description="Major facilitator superfamily (MFS) profile" evidence="1">
    <location>
        <begin position="1"/>
        <end position="36"/>
    </location>
</feature>
<comment type="caution">
    <text evidence="2">The sequence shown here is derived from an EMBL/GenBank/DDBJ whole genome shotgun (WGS) entry which is preliminary data.</text>
</comment>
<sequence length="36" mass="3746">MGIASSGGGLGPLIMAPFATYLISSFDWRIAYIVIG</sequence>
<dbReference type="AlphaFoldDB" id="X1FCG4"/>
<organism evidence="2">
    <name type="scientific">marine sediment metagenome</name>
    <dbReference type="NCBI Taxonomy" id="412755"/>
    <lineage>
        <taxon>unclassified sequences</taxon>
        <taxon>metagenomes</taxon>
        <taxon>ecological metagenomes</taxon>
    </lineage>
</organism>
<dbReference type="InterPro" id="IPR036259">
    <property type="entry name" value="MFS_trans_sf"/>
</dbReference>
<evidence type="ECO:0000313" key="2">
    <source>
        <dbReference type="EMBL" id="GAH27079.1"/>
    </source>
</evidence>
<feature type="non-terminal residue" evidence="2">
    <location>
        <position position="36"/>
    </location>
</feature>
<proteinExistence type="predicted"/>
<dbReference type="SUPFAM" id="SSF103473">
    <property type="entry name" value="MFS general substrate transporter"/>
    <property type="match status" value="1"/>
</dbReference>